<evidence type="ECO:0000259" key="2">
    <source>
        <dbReference type="PROSITE" id="PS50930"/>
    </source>
</evidence>
<comment type="caution">
    <text evidence="3">The sequence shown here is derived from an EMBL/GenBank/DDBJ whole genome shotgun (WGS) entry which is preliminary data.</text>
</comment>
<feature type="transmembrane region" description="Helical" evidence="1">
    <location>
        <begin position="77"/>
        <end position="100"/>
    </location>
</feature>
<evidence type="ECO:0000313" key="4">
    <source>
        <dbReference type="Proteomes" id="UP000237640"/>
    </source>
</evidence>
<dbReference type="PANTHER" id="PTHR37299">
    <property type="entry name" value="TRANSCRIPTIONAL REGULATOR-RELATED"/>
    <property type="match status" value="1"/>
</dbReference>
<dbReference type="InterPro" id="IPR007492">
    <property type="entry name" value="LytTR_DNA-bd_dom"/>
</dbReference>
<keyword evidence="3" id="KW-0238">DNA-binding</keyword>
<dbReference type="GO" id="GO:0000156">
    <property type="term" value="F:phosphorelay response regulator activity"/>
    <property type="evidence" value="ECO:0007669"/>
    <property type="project" value="InterPro"/>
</dbReference>
<proteinExistence type="predicted"/>
<keyword evidence="1" id="KW-0812">Transmembrane</keyword>
<dbReference type="InterPro" id="IPR046947">
    <property type="entry name" value="LytR-like"/>
</dbReference>
<keyword evidence="1" id="KW-0472">Membrane</keyword>
<keyword evidence="1" id="KW-1133">Transmembrane helix</keyword>
<dbReference type="Gene3D" id="2.40.50.1020">
    <property type="entry name" value="LytTr DNA-binding domain"/>
    <property type="match status" value="1"/>
</dbReference>
<sequence length="262" mass="31074">MKLTLFSMKWFLLDSPIKKVCFWGILLLLASWNYYTDFFQPFQAFLMAILLTCQVIGMVLIGYLWLGKQKKFPRITFWSITLAFTIFRFLIVFFILQYKLPEWTVFHHPDRVGFYLFFTSAAFIFFGYSYSIYEWGLAARQDYKDSMAISGKSIQPPIVIRSEGKTVRLLPQDIIYLEANGEYVKYCTKGKNHMCFQRMKTAEHELKNYGLLRAHRSYIVNPLFVESYSSNLLILKNNQEIPISNSYRDLFLKTLKNRDFRN</sequence>
<dbReference type="AlphaFoldDB" id="A0A2T0MH44"/>
<dbReference type="Pfam" id="PF04397">
    <property type="entry name" value="LytTR"/>
    <property type="match status" value="1"/>
</dbReference>
<dbReference type="GO" id="GO:0003677">
    <property type="term" value="F:DNA binding"/>
    <property type="evidence" value="ECO:0007669"/>
    <property type="project" value="UniProtKB-KW"/>
</dbReference>
<reference evidence="3 4" key="1">
    <citation type="submission" date="2018-03" db="EMBL/GenBank/DDBJ databases">
        <title>Genomic Encyclopedia of Archaeal and Bacterial Type Strains, Phase II (KMG-II): from individual species to whole genera.</title>
        <authorList>
            <person name="Goeker M."/>
        </authorList>
    </citation>
    <scope>NUCLEOTIDE SEQUENCE [LARGE SCALE GENOMIC DNA]</scope>
    <source>
        <strain evidence="3 4">DSM 25027</strain>
    </source>
</reference>
<name>A0A2T0MH44_9FLAO</name>
<keyword evidence="4" id="KW-1185">Reference proteome</keyword>
<dbReference type="EMBL" id="PVYX01000001">
    <property type="protein sequence ID" value="PRX56856.1"/>
    <property type="molecule type" value="Genomic_DNA"/>
</dbReference>
<dbReference type="PROSITE" id="PS50930">
    <property type="entry name" value="HTH_LYTTR"/>
    <property type="match status" value="1"/>
</dbReference>
<dbReference type="PANTHER" id="PTHR37299:SF1">
    <property type="entry name" value="STAGE 0 SPORULATION PROTEIN A HOMOLOG"/>
    <property type="match status" value="1"/>
</dbReference>
<accession>A0A2T0MH44</accession>
<organism evidence="3 4">
    <name type="scientific">Flagellimonas meridianipacifica</name>
    <dbReference type="NCBI Taxonomy" id="1080225"/>
    <lineage>
        <taxon>Bacteria</taxon>
        <taxon>Pseudomonadati</taxon>
        <taxon>Bacteroidota</taxon>
        <taxon>Flavobacteriia</taxon>
        <taxon>Flavobacteriales</taxon>
        <taxon>Flavobacteriaceae</taxon>
        <taxon>Flagellimonas</taxon>
    </lineage>
</organism>
<dbReference type="Proteomes" id="UP000237640">
    <property type="component" value="Unassembled WGS sequence"/>
</dbReference>
<feature type="transmembrane region" description="Helical" evidence="1">
    <location>
        <begin position="20"/>
        <end position="36"/>
    </location>
</feature>
<protein>
    <submittedName>
        <fullName evidence="3">LytTr DNA-binding domain-containing protein</fullName>
    </submittedName>
</protein>
<dbReference type="SMART" id="SM00850">
    <property type="entry name" value="LytTR"/>
    <property type="match status" value="1"/>
</dbReference>
<feature type="transmembrane region" description="Helical" evidence="1">
    <location>
        <begin position="42"/>
        <end position="65"/>
    </location>
</feature>
<feature type="transmembrane region" description="Helical" evidence="1">
    <location>
        <begin position="112"/>
        <end position="133"/>
    </location>
</feature>
<evidence type="ECO:0000313" key="3">
    <source>
        <dbReference type="EMBL" id="PRX56856.1"/>
    </source>
</evidence>
<gene>
    <name evidence="3" type="ORF">CLV81_0854</name>
</gene>
<dbReference type="RefSeq" id="WP_106143795.1">
    <property type="nucleotide sequence ID" value="NZ_PVYX01000001.1"/>
</dbReference>
<feature type="domain" description="HTH LytTR-type" evidence="2">
    <location>
        <begin position="158"/>
        <end position="257"/>
    </location>
</feature>
<dbReference type="OrthoDB" id="1374288at2"/>
<evidence type="ECO:0000256" key="1">
    <source>
        <dbReference type="SAM" id="Phobius"/>
    </source>
</evidence>